<sequence>MQFGGICDHCRMPRSHPLPAVFALRPFSVRAAKASGVGKRRLDGGDLAAPYRGVRMRSAKIDSAVEQAAAYVPRLAADQFFSHTTAARLWRLPLPRRFSAGDTIHVATANRVNRVRATGVTSHRLSPPTHRVVRLGRARASDAVSTWLQLASILSVDDLVAVGDALVLAPVYPDTHAPAPRPYALPDELRSRVSAFRGPGKQKLVAALELVRLGCESPKETLLRLLIIRSGLPEPAINVLIYGTRSAFVPRVDLINLTWKVIIEYDGQQHREDSELYERDQQRAADLRAAGFTVVTVRKAGLTRAGRHRTVTEIRDALIAAGWQS</sequence>
<dbReference type="Gene3D" id="3.40.960.10">
    <property type="entry name" value="VSR Endonuclease"/>
    <property type="match status" value="1"/>
</dbReference>
<dbReference type="InterPro" id="IPR011335">
    <property type="entry name" value="Restrct_endonuc-II-like"/>
</dbReference>
<gene>
    <name evidence="2" type="ORF">B7R22_15770</name>
</gene>
<dbReference type="Proteomes" id="UP000256541">
    <property type="component" value="Unassembled WGS sequence"/>
</dbReference>
<evidence type="ECO:0000313" key="2">
    <source>
        <dbReference type="EMBL" id="RFA12268.1"/>
    </source>
</evidence>
<proteinExistence type="predicted"/>
<evidence type="ECO:0000259" key="1">
    <source>
        <dbReference type="Pfam" id="PF04480"/>
    </source>
</evidence>
<dbReference type="SUPFAM" id="SSF52980">
    <property type="entry name" value="Restriction endonuclease-like"/>
    <property type="match status" value="1"/>
</dbReference>
<accession>A0A3E0VS54</accession>
<evidence type="ECO:0000313" key="3">
    <source>
        <dbReference type="Proteomes" id="UP000256541"/>
    </source>
</evidence>
<dbReference type="AlphaFoldDB" id="A0A3E0VS54"/>
<protein>
    <recommendedName>
        <fullName evidence="1">DUF559 domain-containing protein</fullName>
    </recommendedName>
</protein>
<name>A0A3E0VS54_9MICO</name>
<dbReference type="EMBL" id="NBXB01000042">
    <property type="protein sequence ID" value="RFA12268.1"/>
    <property type="molecule type" value="Genomic_DNA"/>
</dbReference>
<dbReference type="Pfam" id="PF04480">
    <property type="entry name" value="DUF559"/>
    <property type="match status" value="1"/>
</dbReference>
<organism evidence="2 3">
    <name type="scientific">Subtercola boreus</name>
    <dbReference type="NCBI Taxonomy" id="120213"/>
    <lineage>
        <taxon>Bacteria</taxon>
        <taxon>Bacillati</taxon>
        <taxon>Actinomycetota</taxon>
        <taxon>Actinomycetes</taxon>
        <taxon>Micrococcales</taxon>
        <taxon>Microbacteriaceae</taxon>
        <taxon>Subtercola</taxon>
    </lineage>
</organism>
<reference evidence="2 3" key="1">
    <citation type="submission" date="2017-04" db="EMBL/GenBank/DDBJ databases">
        <title>Comparative genome analysis of Subtercola boreus.</title>
        <authorList>
            <person name="Cho Y.-J."/>
            <person name="Cho A."/>
            <person name="Kim O.-S."/>
            <person name="Lee J.-I."/>
        </authorList>
    </citation>
    <scope>NUCLEOTIDE SEQUENCE [LARGE SCALE GENOMIC DNA]</scope>
    <source>
        <strain evidence="2 3">P27479</strain>
    </source>
</reference>
<dbReference type="InterPro" id="IPR007569">
    <property type="entry name" value="DUF559"/>
</dbReference>
<feature type="domain" description="DUF559" evidence="1">
    <location>
        <begin position="252"/>
        <end position="303"/>
    </location>
</feature>
<comment type="caution">
    <text evidence="2">The sequence shown here is derived from an EMBL/GenBank/DDBJ whole genome shotgun (WGS) entry which is preliminary data.</text>
</comment>
<dbReference type="OrthoDB" id="3173471at2"/>